<name>A0A8S4Q2Z2_OWEFU</name>
<keyword evidence="2" id="KW-0720">Serine protease</keyword>
<dbReference type="InterPro" id="IPR043504">
    <property type="entry name" value="Peptidase_S1_PA_chymotrypsin"/>
</dbReference>
<dbReference type="PANTHER" id="PTHR24252">
    <property type="entry name" value="ACROSIN-RELATED"/>
    <property type="match status" value="1"/>
</dbReference>
<dbReference type="AlphaFoldDB" id="A0A8S4Q2Z2"/>
<dbReference type="Gene3D" id="2.40.10.10">
    <property type="entry name" value="Trypsin-like serine proteases"/>
    <property type="match status" value="2"/>
</dbReference>
<dbReference type="Proteomes" id="UP000749559">
    <property type="component" value="Unassembled WGS sequence"/>
</dbReference>
<keyword evidence="6" id="KW-1185">Reference proteome</keyword>
<dbReference type="PROSITE" id="PS50240">
    <property type="entry name" value="TRYPSIN_DOM"/>
    <property type="match status" value="1"/>
</dbReference>
<dbReference type="OrthoDB" id="414661at2759"/>
<dbReference type="CDD" id="cd00190">
    <property type="entry name" value="Tryp_SPc"/>
    <property type="match status" value="1"/>
</dbReference>
<protein>
    <recommendedName>
        <fullName evidence="4">Peptidase S1 domain-containing protein</fullName>
    </recommendedName>
</protein>
<evidence type="ECO:0000256" key="3">
    <source>
        <dbReference type="SAM" id="MobiDB-lite"/>
    </source>
</evidence>
<dbReference type="GO" id="GO:0006508">
    <property type="term" value="P:proteolysis"/>
    <property type="evidence" value="ECO:0007669"/>
    <property type="project" value="UniProtKB-KW"/>
</dbReference>
<keyword evidence="1" id="KW-1015">Disulfide bond</keyword>
<dbReference type="PROSITE" id="PS00135">
    <property type="entry name" value="TRYPSIN_SER"/>
    <property type="match status" value="1"/>
</dbReference>
<dbReference type="InterPro" id="IPR001254">
    <property type="entry name" value="Trypsin_dom"/>
</dbReference>
<evidence type="ECO:0000256" key="2">
    <source>
        <dbReference type="RuleBase" id="RU363034"/>
    </source>
</evidence>
<organism evidence="5 6">
    <name type="scientific">Owenia fusiformis</name>
    <name type="common">Polychaete worm</name>
    <dbReference type="NCBI Taxonomy" id="6347"/>
    <lineage>
        <taxon>Eukaryota</taxon>
        <taxon>Metazoa</taxon>
        <taxon>Spiralia</taxon>
        <taxon>Lophotrochozoa</taxon>
        <taxon>Annelida</taxon>
        <taxon>Polychaeta</taxon>
        <taxon>Sedentaria</taxon>
        <taxon>Canalipalpata</taxon>
        <taxon>Sabellida</taxon>
        <taxon>Oweniida</taxon>
        <taxon>Oweniidae</taxon>
        <taxon>Owenia</taxon>
    </lineage>
</organism>
<keyword evidence="2" id="KW-0378">Hydrolase</keyword>
<dbReference type="InterPro" id="IPR001314">
    <property type="entry name" value="Peptidase_S1A"/>
</dbReference>
<evidence type="ECO:0000256" key="1">
    <source>
        <dbReference type="ARBA" id="ARBA00023157"/>
    </source>
</evidence>
<dbReference type="InterPro" id="IPR009003">
    <property type="entry name" value="Peptidase_S1_PA"/>
</dbReference>
<dbReference type="EMBL" id="CAIIXF020000011">
    <property type="protein sequence ID" value="CAH1800060.1"/>
    <property type="molecule type" value="Genomic_DNA"/>
</dbReference>
<evidence type="ECO:0000259" key="4">
    <source>
        <dbReference type="PROSITE" id="PS50240"/>
    </source>
</evidence>
<sequence length="419" mass="46417">MLYLKPGGSNDYKWNLLIVIVSLFILKGATFHVDYSGFKGALTKWQNYPETLDTPSVVNDADLDDLYARQILSSFVKRYSQDEINRRADYEDARDHNNAIGKIPQSDFPTPEKKDDSRCCQGVGESCSMRERRYCRYFQCMVLREVQGAAVEQPSGQWVEGCGVSKYPDAGAIPNASDFVMGGVASRQGEFPWLVMFARRGQSHSCGAFLITEQWVVTAAHCLNNPTDNDPDNYELWVNKHSWSNPNDGIQLYPTFLIPHPEYNSQSMEADIAMFKLPEPLTLTEDIRPVCMPDVNNQYVGVDAIVAGWGSLCDGCGYPDTYEHVDLPIISNADCQLMLIANGRNSEIFDGNICHETPFRDTGGGDSGGAFVHKGADGIFRAIGIVSWGYTPSGDPALPGVGARVSTYVPWINSVMQNN</sequence>
<proteinExistence type="predicted"/>
<evidence type="ECO:0000313" key="5">
    <source>
        <dbReference type="EMBL" id="CAH1800060.1"/>
    </source>
</evidence>
<keyword evidence="2" id="KW-0645">Protease</keyword>
<comment type="caution">
    <text evidence="5">The sequence shown here is derived from an EMBL/GenBank/DDBJ whole genome shotgun (WGS) entry which is preliminary data.</text>
</comment>
<dbReference type="FunFam" id="2.40.10.10:FF:000068">
    <property type="entry name" value="transmembrane protease serine 2"/>
    <property type="match status" value="1"/>
</dbReference>
<dbReference type="Pfam" id="PF00089">
    <property type="entry name" value="Trypsin"/>
    <property type="match status" value="1"/>
</dbReference>
<feature type="region of interest" description="Disordered" evidence="3">
    <location>
        <begin position="95"/>
        <end position="115"/>
    </location>
</feature>
<reference evidence="5" key="1">
    <citation type="submission" date="2022-03" db="EMBL/GenBank/DDBJ databases">
        <authorList>
            <person name="Martin C."/>
        </authorList>
    </citation>
    <scope>NUCLEOTIDE SEQUENCE</scope>
</reference>
<dbReference type="PANTHER" id="PTHR24252:SF7">
    <property type="entry name" value="HYALIN"/>
    <property type="match status" value="1"/>
</dbReference>
<feature type="domain" description="Peptidase S1" evidence="4">
    <location>
        <begin position="180"/>
        <end position="417"/>
    </location>
</feature>
<evidence type="ECO:0000313" key="6">
    <source>
        <dbReference type="Proteomes" id="UP000749559"/>
    </source>
</evidence>
<dbReference type="PROSITE" id="PS00134">
    <property type="entry name" value="TRYPSIN_HIS"/>
    <property type="match status" value="1"/>
</dbReference>
<dbReference type="PRINTS" id="PR00722">
    <property type="entry name" value="CHYMOTRYPSIN"/>
</dbReference>
<gene>
    <name evidence="5" type="ORF">OFUS_LOCUS23996</name>
</gene>
<dbReference type="SMART" id="SM00020">
    <property type="entry name" value="Tryp_SPc"/>
    <property type="match status" value="1"/>
</dbReference>
<dbReference type="SUPFAM" id="SSF50494">
    <property type="entry name" value="Trypsin-like serine proteases"/>
    <property type="match status" value="1"/>
</dbReference>
<accession>A0A8S4Q2Z2</accession>
<dbReference type="InterPro" id="IPR018114">
    <property type="entry name" value="TRYPSIN_HIS"/>
</dbReference>
<dbReference type="GO" id="GO:0004252">
    <property type="term" value="F:serine-type endopeptidase activity"/>
    <property type="evidence" value="ECO:0007669"/>
    <property type="project" value="InterPro"/>
</dbReference>
<dbReference type="InterPro" id="IPR033116">
    <property type="entry name" value="TRYPSIN_SER"/>
</dbReference>